<protein>
    <recommendedName>
        <fullName evidence="1">Helix-turn-helix domain-containing protein</fullName>
    </recommendedName>
</protein>
<dbReference type="InterPro" id="IPR058912">
    <property type="entry name" value="HTH_animal"/>
</dbReference>
<organism evidence="2 3">
    <name type="scientific">Pocillopora meandrina</name>
    <dbReference type="NCBI Taxonomy" id="46732"/>
    <lineage>
        <taxon>Eukaryota</taxon>
        <taxon>Metazoa</taxon>
        <taxon>Cnidaria</taxon>
        <taxon>Anthozoa</taxon>
        <taxon>Hexacorallia</taxon>
        <taxon>Scleractinia</taxon>
        <taxon>Astrocoeniina</taxon>
        <taxon>Pocilloporidae</taxon>
        <taxon>Pocillopora</taxon>
    </lineage>
</organism>
<dbReference type="PANTHER" id="PTHR21301">
    <property type="entry name" value="REVERSE TRANSCRIPTASE"/>
    <property type="match status" value="1"/>
</dbReference>
<feature type="domain" description="Helix-turn-helix" evidence="1">
    <location>
        <begin position="402"/>
        <end position="461"/>
    </location>
</feature>
<evidence type="ECO:0000259" key="1">
    <source>
        <dbReference type="Pfam" id="PF26215"/>
    </source>
</evidence>
<keyword evidence="3" id="KW-1185">Reference proteome</keyword>
<dbReference type="AlphaFoldDB" id="A0AAU9VV59"/>
<evidence type="ECO:0000313" key="2">
    <source>
        <dbReference type="EMBL" id="CAH3038725.1"/>
    </source>
</evidence>
<proteinExistence type="predicted"/>
<sequence>MRLRYIFHGNDKEPHPFHVKSNWIPVQPSIALERYFENIKLSLAEIEITKPKHNLSYNEHKAVKELQNNTAINLKRADKGTTTVILNKRDKIQEAQVQLDNRDHYRPLENPMVTDTLKKVNELIAQLLNGKHIDDVTKKWLSQTPNPPRIPIFYTLTKIHKPLPVGRPIISGCEGPTQRISSFVDHLLQPIAQKQKSYLKDTTDFINFIEKTQVSNDTILVSMDVTSLYTNIPQEGITIVCQAYEKYHNNSPPIPSHYLKQMLGLILKENSFQFNGVNYLQCFGTAMGTRMAVAFANLFTAEIETKLLHQSSIKPRVWKRYINVHYYYYYIDDVFSLWDVRKQDIDLFIEQANTFHPTIKFTAEISETEITFLDTVVNKGERFQNEAILDVKTHYKPTETFQYTHYSSCHPPGVKKGFIKGEAIRLLRTNSLEKKFQEAMCNFKTRLEARGYPKSLIEKTLSEV</sequence>
<name>A0AAU9VV59_9CNID</name>
<dbReference type="Pfam" id="PF26215">
    <property type="entry name" value="HTH_animal"/>
    <property type="match status" value="1"/>
</dbReference>
<dbReference type="PANTHER" id="PTHR21301:SF10">
    <property type="entry name" value="REVERSE TRANSCRIPTASE DOMAIN-CONTAINING PROTEIN"/>
    <property type="match status" value="1"/>
</dbReference>
<accession>A0AAU9VV59</accession>
<comment type="caution">
    <text evidence="2">The sequence shown here is derived from an EMBL/GenBank/DDBJ whole genome shotgun (WGS) entry which is preliminary data.</text>
</comment>
<reference evidence="2 3" key="1">
    <citation type="submission" date="2022-05" db="EMBL/GenBank/DDBJ databases">
        <authorList>
            <consortium name="Genoscope - CEA"/>
            <person name="William W."/>
        </authorList>
    </citation>
    <scope>NUCLEOTIDE SEQUENCE [LARGE SCALE GENOMIC DNA]</scope>
</reference>
<dbReference type="Proteomes" id="UP001159428">
    <property type="component" value="Unassembled WGS sequence"/>
</dbReference>
<gene>
    <name evidence="2" type="ORF">PMEA_00021871</name>
</gene>
<dbReference type="EMBL" id="CALNXJ010000004">
    <property type="protein sequence ID" value="CAH3038725.1"/>
    <property type="molecule type" value="Genomic_DNA"/>
</dbReference>
<evidence type="ECO:0000313" key="3">
    <source>
        <dbReference type="Proteomes" id="UP001159428"/>
    </source>
</evidence>